<dbReference type="GO" id="GO:0030041">
    <property type="term" value="P:actin filament polymerization"/>
    <property type="evidence" value="ECO:0007669"/>
    <property type="project" value="TreeGrafter"/>
</dbReference>
<dbReference type="PROSITE" id="PS51082">
    <property type="entry name" value="WH2"/>
    <property type="match status" value="1"/>
</dbReference>
<dbReference type="PANTHER" id="PTHR45691">
    <property type="entry name" value="PROTEIN DIAPHANOUS"/>
    <property type="match status" value="1"/>
</dbReference>
<organism evidence="3">
    <name type="scientific">Rickettsia endosymbiont of Bemisia tabaci</name>
    <dbReference type="NCBI Taxonomy" id="337479"/>
    <lineage>
        <taxon>Bacteria</taxon>
        <taxon>Pseudomonadati</taxon>
        <taxon>Pseudomonadota</taxon>
        <taxon>Alphaproteobacteria</taxon>
        <taxon>Rickettsiales</taxon>
        <taxon>Rickettsiaceae</taxon>
        <taxon>Rickettsieae</taxon>
        <taxon>Rickettsia</taxon>
    </lineage>
</organism>
<dbReference type="InterPro" id="IPR051412">
    <property type="entry name" value="Formin_Homology_Diaphanous_sf"/>
</dbReference>
<feature type="domain" description="WH2" evidence="2">
    <location>
        <begin position="435"/>
        <end position="452"/>
    </location>
</feature>
<feature type="region of interest" description="Disordered" evidence="1">
    <location>
        <begin position="492"/>
        <end position="536"/>
    </location>
</feature>
<dbReference type="GO" id="GO:0003779">
    <property type="term" value="F:actin binding"/>
    <property type="evidence" value="ECO:0007669"/>
    <property type="project" value="InterPro"/>
</dbReference>
<dbReference type="EMBL" id="HQ600593">
    <property type="protein sequence ID" value="ADQ74914.1"/>
    <property type="molecule type" value="Genomic_DNA"/>
</dbReference>
<name>E9NAA0_9RICK</name>
<dbReference type="PANTHER" id="PTHR45691:SF6">
    <property type="entry name" value="PROTEIN DIAPHANOUS"/>
    <property type="match status" value="1"/>
</dbReference>
<dbReference type="InterPro" id="IPR003124">
    <property type="entry name" value="WH2_dom"/>
</dbReference>
<feature type="compositionally biased region" description="Pro residues" evidence="1">
    <location>
        <begin position="345"/>
        <end position="362"/>
    </location>
</feature>
<evidence type="ECO:0000256" key="1">
    <source>
        <dbReference type="SAM" id="MobiDB-lite"/>
    </source>
</evidence>
<feature type="region of interest" description="Disordered" evidence="1">
    <location>
        <begin position="328"/>
        <end position="439"/>
    </location>
</feature>
<evidence type="ECO:0000313" key="3">
    <source>
        <dbReference type="EMBL" id="ADQ74914.1"/>
    </source>
</evidence>
<dbReference type="AlphaFoldDB" id="E9NAA0"/>
<dbReference type="GO" id="GO:0005884">
    <property type="term" value="C:actin filament"/>
    <property type="evidence" value="ECO:0007669"/>
    <property type="project" value="TreeGrafter"/>
</dbReference>
<feature type="compositionally biased region" description="Polar residues" evidence="1">
    <location>
        <begin position="429"/>
        <end position="439"/>
    </location>
</feature>
<reference evidence="3" key="1">
    <citation type="submission" date="2010-10" db="EMBL/GenBank/DDBJ databases">
        <title>Rickettsia in and out: two different localization patterns of a symbiont in the same insect species.</title>
        <authorList>
            <person name="Caspi-Fluger A."/>
            <person name="Inbar M."/>
            <person name="Mozes-Daube N."/>
            <person name="Mouton L."/>
            <person name="Hunter M.S."/>
            <person name="Zchori-Fein E."/>
        </authorList>
    </citation>
    <scope>NUCLEOTIDE SEQUENCE</scope>
    <source>
        <strain evidence="3">Confined/scattered</strain>
    </source>
</reference>
<proteinExistence type="predicted"/>
<sequence>MAKITELDHHLNQEKEALDKVLSNLNELCEHNQKLQGFIEIQKEVKELKKEHIKSLSWFKKLINTVSNIKYVFVKSEEQLAKDAIEQNNKLLKRIDNTILSIADKSGPLKQELQKELRKNFDDLAKKDLSKDQRERLSNLFNNEYAANPQKFAQLPMSKPLHFPNAEELENQHNDLKVIQQNVLNLLTENSNIEELKKIQKQVAEIREEVPYTFFEKLNNSWQKIKNIFVNNSEQVLAKNKENNTKTIIKIEEKLHKANNKFFELVSNKKQDIENIISKLPDSKRLEDIRENLQKHINVKDTNNITEQASAAQLQSAETKPTAVVLPNNAISTTPPVTEEKTFTPLPPPPMPTDNIPTPPPVSKAEATEHKNIETAASNVPPPPPPPMPTGNVPPPPPEPKSNIPTPPPPPVGNNIATSTPQKTKETNQPRPAVDTTNLMKQIQGGFNLKKVEYDADGKPIPKLNKTIPENKDGNKEIFDLMKATLDKIKSATAYSDSERSNSDSGTDSGWASDVSTRSKKVLTRRERNAKQSQQR</sequence>
<protein>
    <submittedName>
        <fullName evidence="3">Actin polymerization protein RickA</fullName>
    </submittedName>
</protein>
<feature type="compositionally biased region" description="Polar residues" evidence="1">
    <location>
        <begin position="503"/>
        <end position="516"/>
    </location>
</feature>
<feature type="compositionally biased region" description="Pro residues" evidence="1">
    <location>
        <begin position="380"/>
        <end position="412"/>
    </location>
</feature>
<evidence type="ECO:0000259" key="2">
    <source>
        <dbReference type="PROSITE" id="PS51082"/>
    </source>
</evidence>
<accession>E9NAA0</accession>